<evidence type="ECO:0000313" key="2">
    <source>
        <dbReference type="EMBL" id="MQU07338.1"/>
    </source>
</evidence>
<gene>
    <name evidence="2" type="ORF">GHO27_16745</name>
    <name evidence="1" type="ORF">GHO39_22950</name>
</gene>
<dbReference type="Proteomes" id="UP000489190">
    <property type="component" value="Unassembled WGS sequence"/>
</dbReference>
<evidence type="ECO:0000313" key="4">
    <source>
        <dbReference type="Proteomes" id="UP000489190"/>
    </source>
</evidence>
<sequence length="79" mass="8694">MPMIEIDHPDLLMRARHNIANIVKAERRDELFALRMHSLGWIAALHAEGLISEAVGGQLAVELDATAAARRAELLGAER</sequence>
<dbReference type="AlphaFoldDB" id="A0A6L5HWA9"/>
<evidence type="ECO:0000313" key="1">
    <source>
        <dbReference type="EMBL" id="MQT91967.1"/>
    </source>
</evidence>
<dbReference type="Proteomes" id="UP000478064">
    <property type="component" value="Unassembled WGS sequence"/>
</dbReference>
<dbReference type="RefSeq" id="WP_048402840.1">
    <property type="nucleotide sequence ID" value="NZ_WIVU01000035.1"/>
</dbReference>
<reference evidence="3 4" key="1">
    <citation type="submission" date="2019-10" db="EMBL/GenBank/DDBJ databases">
        <title>Evaluation of single-gene subtyping targets for Pseudomonas.</title>
        <authorList>
            <person name="Reichler S.J."/>
            <person name="Orsi R.H."/>
            <person name="Wiedmann M."/>
            <person name="Martin N.H."/>
            <person name="Murphy S.I."/>
        </authorList>
    </citation>
    <scope>NUCLEOTIDE SEQUENCE [LARGE SCALE GENOMIC DNA]</scope>
    <source>
        <strain evidence="2 3">FSL R10-1637</strain>
        <strain evidence="1 4">FSL R10-3254</strain>
    </source>
</reference>
<protein>
    <submittedName>
        <fullName evidence="2">Uncharacterized protein</fullName>
    </submittedName>
</protein>
<dbReference type="EMBL" id="WIVU01000035">
    <property type="protein sequence ID" value="MQU07338.1"/>
    <property type="molecule type" value="Genomic_DNA"/>
</dbReference>
<organism evidence="2 3">
    <name type="scientific">Pseudomonas helleri</name>
    <dbReference type="NCBI Taxonomy" id="1608996"/>
    <lineage>
        <taxon>Bacteria</taxon>
        <taxon>Pseudomonadati</taxon>
        <taxon>Pseudomonadota</taxon>
        <taxon>Gammaproteobacteria</taxon>
        <taxon>Pseudomonadales</taxon>
        <taxon>Pseudomonadaceae</taxon>
        <taxon>Pseudomonas</taxon>
    </lineage>
</organism>
<accession>A0A6L5HWA9</accession>
<name>A0A6L5HWA9_9PSED</name>
<comment type="caution">
    <text evidence="2">The sequence shown here is derived from an EMBL/GenBank/DDBJ whole genome shotgun (WGS) entry which is preliminary data.</text>
</comment>
<evidence type="ECO:0000313" key="3">
    <source>
        <dbReference type="Proteomes" id="UP000478064"/>
    </source>
</evidence>
<dbReference type="EMBL" id="WIWI01000080">
    <property type="protein sequence ID" value="MQT91967.1"/>
    <property type="molecule type" value="Genomic_DNA"/>
</dbReference>
<proteinExistence type="predicted"/>